<dbReference type="GO" id="GO:0008270">
    <property type="term" value="F:zinc ion binding"/>
    <property type="evidence" value="ECO:0007669"/>
    <property type="project" value="UniProtKB-KW"/>
</dbReference>
<keyword evidence="7" id="KW-0238">DNA-binding</keyword>
<dbReference type="GO" id="GO:0006355">
    <property type="term" value="P:regulation of DNA-templated transcription"/>
    <property type="evidence" value="ECO:0007669"/>
    <property type="project" value="UniProtKB-ARBA"/>
</dbReference>
<dbReference type="PROSITE" id="PS50157">
    <property type="entry name" value="ZINC_FINGER_C2H2_2"/>
    <property type="match status" value="7"/>
</dbReference>
<feature type="domain" description="C2H2-type" evidence="11">
    <location>
        <begin position="479"/>
        <end position="506"/>
    </location>
</feature>
<dbReference type="Pfam" id="PF00096">
    <property type="entry name" value="zf-C2H2"/>
    <property type="match status" value="1"/>
</dbReference>
<reference evidence="12" key="2">
    <citation type="submission" date="2010-05" db="EMBL/GenBank/DDBJ databases">
        <authorList>
            <person name="Almeida L.G."/>
            <person name="Nicolas M.F."/>
            <person name="Souza R.C."/>
            <person name="Vasconcelos A.T.R."/>
        </authorList>
    </citation>
    <scope>NUCLEOTIDE SEQUENCE</scope>
</reference>
<keyword evidence="5" id="KW-0862">Zinc</keyword>
<dbReference type="Pfam" id="PF12874">
    <property type="entry name" value="zf-met"/>
    <property type="match status" value="1"/>
</dbReference>
<dbReference type="InterPro" id="IPR036236">
    <property type="entry name" value="Znf_C2H2_sf"/>
</dbReference>
<feature type="domain" description="C2H2-type" evidence="11">
    <location>
        <begin position="391"/>
        <end position="419"/>
    </location>
</feature>
<evidence type="ECO:0000256" key="1">
    <source>
        <dbReference type="ARBA" id="ARBA00004123"/>
    </source>
</evidence>
<keyword evidence="8" id="KW-0804">Transcription</keyword>
<evidence type="ECO:0000256" key="6">
    <source>
        <dbReference type="ARBA" id="ARBA00023015"/>
    </source>
</evidence>
<dbReference type="VEuPathDB" id="VectorBase:ADAC002830"/>
<evidence type="ECO:0000313" key="13">
    <source>
        <dbReference type="EnsemblMetazoa" id="ADAC002830-PA"/>
    </source>
</evidence>
<feature type="domain" description="C2H2-type" evidence="11">
    <location>
        <begin position="363"/>
        <end position="390"/>
    </location>
</feature>
<dbReference type="SMART" id="SM00355">
    <property type="entry name" value="ZnF_C2H2"/>
    <property type="match status" value="9"/>
</dbReference>
<dbReference type="HOGENOM" id="CLU_002678_94_1_1"/>
<keyword evidence="2" id="KW-0479">Metal-binding</keyword>
<protein>
    <recommendedName>
        <fullName evidence="11">C2H2-type domain-containing protein</fullName>
    </recommendedName>
</protein>
<dbReference type="VEuPathDB" id="VectorBase:ADAR2_006434"/>
<reference evidence="12" key="3">
    <citation type="journal article" date="2013" name="Nucleic Acids Res.">
        <title>The genome of Anopheles darlingi, the main neotropical malaria vector.</title>
        <authorList>
            <person name="Marinotti O."/>
            <person name="Cerqueira G.C."/>
            <person name="de Almeida L.G."/>
            <person name="Ferro M.I."/>
            <person name="Loreto E.L."/>
            <person name="Zaha A."/>
            <person name="Teixeira S.M."/>
            <person name="Wespiser A.R."/>
            <person name="Almeida E Silva A."/>
            <person name="Schlindwein A.D."/>
            <person name="Pacheco A.C."/>
            <person name="Silva A.L."/>
            <person name="Graveley B.R."/>
            <person name="Walenz B.P."/>
            <person name="Lima Bde A."/>
            <person name="Ribeiro C.A."/>
            <person name="Nunes-Silva C.G."/>
            <person name="de Carvalho C.R."/>
            <person name="Soares C.M."/>
            <person name="de Menezes C.B."/>
            <person name="Matiolli C."/>
            <person name="Caffrey D."/>
            <person name="Araujo D.A."/>
            <person name="de Oliveira D.M."/>
            <person name="Golenbock D."/>
            <person name="Grisard E.C."/>
            <person name="Fantinatti-Garboggini F."/>
            <person name="de Carvalho F.M."/>
            <person name="Barcellos F.G."/>
            <person name="Prosdocimi F."/>
            <person name="May G."/>
            <person name="Azevedo Junior G.M."/>
            <person name="Guimaraes G.M."/>
            <person name="Goldman G.H."/>
            <person name="Padilha I.Q."/>
            <person name="Batista Jda S."/>
            <person name="Ferro J.A."/>
            <person name="Ribeiro J.M."/>
            <person name="Fietto J.L."/>
            <person name="Dabbas K.M."/>
            <person name="Cerdeira L."/>
            <person name="Agnez-Lima L.F."/>
            <person name="Brocchi M."/>
            <person name="de Carvalho M.O."/>
            <person name="Teixeira Mde M."/>
            <person name="Diniz Maia Mde M."/>
            <person name="Goldman M.H."/>
            <person name="Cruz Schneider M.P."/>
            <person name="Felipe M.S."/>
            <person name="Hungria M."/>
            <person name="Nicolas M.F."/>
            <person name="Pereira M."/>
            <person name="Montes M.A."/>
            <person name="Cantao M.E."/>
            <person name="Vincentz M."/>
            <person name="Rafael M.S."/>
            <person name="Silverman N."/>
            <person name="Stoco P.H."/>
            <person name="Souza R.C."/>
            <person name="Vicentini R."/>
            <person name="Gazzinelli R.T."/>
            <person name="Neves Rde O."/>
            <person name="Silva R."/>
            <person name="Astolfi-Filho S."/>
            <person name="Maciel T.E."/>
            <person name="Urmenyi T.P."/>
            <person name="Tadei W.P."/>
            <person name="Camargo E.P."/>
            <person name="de Vasconcelos A.T."/>
        </authorList>
    </citation>
    <scope>NUCLEOTIDE SEQUENCE</scope>
</reference>
<keyword evidence="9" id="KW-0539">Nucleus</keyword>
<dbReference type="FunFam" id="3.30.160.60:FF:001573">
    <property type="entry name" value="Zinc finger protein 407"/>
    <property type="match status" value="1"/>
</dbReference>
<feature type="domain" description="C2H2-type" evidence="11">
    <location>
        <begin position="451"/>
        <end position="478"/>
    </location>
</feature>
<evidence type="ECO:0000256" key="4">
    <source>
        <dbReference type="ARBA" id="ARBA00022771"/>
    </source>
</evidence>
<evidence type="ECO:0000256" key="8">
    <source>
        <dbReference type="ARBA" id="ARBA00023163"/>
    </source>
</evidence>
<dbReference type="VEuPathDB" id="VectorBase:ADAR2_010541"/>
<gene>
    <name evidence="12" type="ORF">AND_002830</name>
</gene>
<evidence type="ECO:0000313" key="14">
    <source>
        <dbReference type="Proteomes" id="UP000000673"/>
    </source>
</evidence>
<dbReference type="InterPro" id="IPR050331">
    <property type="entry name" value="Zinc_finger"/>
</dbReference>
<accession>W5JMT1</accession>
<reference evidence="12 14" key="1">
    <citation type="journal article" date="2010" name="BMC Genomics">
        <title>Combination of measures distinguishes pre-miRNAs from other stem-loops in the genome of the newly sequenced Anopheles darlingi.</title>
        <authorList>
            <person name="Mendes N.D."/>
            <person name="Freitas A.T."/>
            <person name="Vasconcelos A.T."/>
            <person name="Sagot M.F."/>
        </authorList>
    </citation>
    <scope>NUCLEOTIDE SEQUENCE</scope>
</reference>
<dbReference type="EMBL" id="ADMH02000662">
    <property type="protein sequence ID" value="ETN65411.1"/>
    <property type="molecule type" value="Genomic_DNA"/>
</dbReference>
<organism evidence="12">
    <name type="scientific">Anopheles darlingi</name>
    <name type="common">Mosquito</name>
    <dbReference type="NCBI Taxonomy" id="43151"/>
    <lineage>
        <taxon>Eukaryota</taxon>
        <taxon>Metazoa</taxon>
        <taxon>Ecdysozoa</taxon>
        <taxon>Arthropoda</taxon>
        <taxon>Hexapoda</taxon>
        <taxon>Insecta</taxon>
        <taxon>Pterygota</taxon>
        <taxon>Neoptera</taxon>
        <taxon>Endopterygota</taxon>
        <taxon>Diptera</taxon>
        <taxon>Nematocera</taxon>
        <taxon>Culicoidea</taxon>
        <taxon>Culicidae</taxon>
        <taxon>Anophelinae</taxon>
        <taxon>Anopheles</taxon>
    </lineage>
</organism>
<evidence type="ECO:0000256" key="10">
    <source>
        <dbReference type="PROSITE-ProRule" id="PRU00042"/>
    </source>
</evidence>
<dbReference type="Proteomes" id="UP000000673">
    <property type="component" value="Unassembled WGS sequence"/>
</dbReference>
<dbReference type="FunFam" id="3.30.160.60:FF:002343">
    <property type="entry name" value="Zinc finger protein 33A"/>
    <property type="match status" value="1"/>
</dbReference>
<evidence type="ECO:0000256" key="5">
    <source>
        <dbReference type="ARBA" id="ARBA00022833"/>
    </source>
</evidence>
<dbReference type="PANTHER" id="PTHR16515:SF49">
    <property type="entry name" value="GASTRULA ZINC FINGER PROTEIN XLCGF49.1-LIKE-RELATED"/>
    <property type="match status" value="1"/>
</dbReference>
<name>W5JMT1_ANODA</name>
<dbReference type="PROSITE" id="PS00028">
    <property type="entry name" value="ZINC_FINGER_C2H2_1"/>
    <property type="match status" value="7"/>
</dbReference>
<dbReference type="InterPro" id="IPR013087">
    <property type="entry name" value="Znf_C2H2_type"/>
</dbReference>
<dbReference type="Gene3D" id="3.30.160.60">
    <property type="entry name" value="Classic Zinc Finger"/>
    <property type="match status" value="6"/>
</dbReference>
<dbReference type="eggNOG" id="KOG1721">
    <property type="taxonomic scope" value="Eukaryota"/>
</dbReference>
<evidence type="ECO:0000256" key="2">
    <source>
        <dbReference type="ARBA" id="ARBA00022723"/>
    </source>
</evidence>
<feature type="domain" description="C2H2-type" evidence="11">
    <location>
        <begin position="333"/>
        <end position="362"/>
    </location>
</feature>
<dbReference type="OMA" id="STHAKSH"/>
<dbReference type="PANTHER" id="PTHR16515">
    <property type="entry name" value="PR DOMAIN ZINC FINGER PROTEIN"/>
    <property type="match status" value="1"/>
</dbReference>
<sequence>MFGHFCRICLTATGVEYSIDETIDGTGISLYAVVCNLCPVAFPEKSSEWSRHICKQCRQRILTVQELHDLCKTSIECFEELVYAQEKRNANDCFAEETPCEPQLDMDDIDLLDEDVEIVRSCLGLNRTASGEETNYELSAKQTHSSEDECVLSVSEDRLSEAPSHDQEELFDSFATDVNGNADVPDANSATDWQNMPQDALIMEEDGHYDGMLLNAANSQEDVEKIDDLVDTIIYATVLNDEVPELQRKKPHRCKLCEDIVFSSAFLLNNHLKQFHSDMIFHCTPCDRVFMDKVTYSTHAKSHSMYRDCFCASCEKGFGNPRALMNHLESHEHSCICPSCGMKIDNHMKLEVHLKSHETVKPFACHLCPLRFHLEVRLKEHLRRHEGKGNFSCEICGKRLNTQRNLKIHQRMVHTDRDREKPYGCDVCEKRFDTKSKLRCHIRTHTGEKPYACMFCEKRYAESGDLKDHLRKHLGDNIYQCDRCDASFRLIRELRQHYAVHADAASTSMSRTDFRFTLEYIVNLRRQKELSKLHAEENQTAVQ</sequence>
<evidence type="ECO:0000313" key="12">
    <source>
        <dbReference type="EMBL" id="ETN65411.1"/>
    </source>
</evidence>
<keyword evidence="14" id="KW-1185">Reference proteome</keyword>
<feature type="domain" description="C2H2-type" evidence="11">
    <location>
        <begin position="281"/>
        <end position="308"/>
    </location>
</feature>
<dbReference type="GO" id="GO:0005634">
    <property type="term" value="C:nucleus"/>
    <property type="evidence" value="ECO:0007669"/>
    <property type="project" value="UniProtKB-SubCell"/>
</dbReference>
<keyword evidence="4 10" id="KW-0863">Zinc-finger</keyword>
<dbReference type="EnsemblMetazoa" id="ADAC002830-RA">
    <property type="protein sequence ID" value="ADAC002830-PA"/>
    <property type="gene ID" value="ADAC002830"/>
</dbReference>
<dbReference type="GO" id="GO:0003677">
    <property type="term" value="F:DNA binding"/>
    <property type="evidence" value="ECO:0007669"/>
    <property type="project" value="UniProtKB-KW"/>
</dbReference>
<feature type="domain" description="C2H2-type" evidence="11">
    <location>
        <begin position="423"/>
        <end position="450"/>
    </location>
</feature>
<keyword evidence="6" id="KW-0805">Transcription regulation</keyword>
<keyword evidence="3" id="KW-0677">Repeat</keyword>
<evidence type="ECO:0000259" key="11">
    <source>
        <dbReference type="PROSITE" id="PS50157"/>
    </source>
</evidence>
<evidence type="ECO:0000256" key="9">
    <source>
        <dbReference type="ARBA" id="ARBA00023242"/>
    </source>
</evidence>
<dbReference type="STRING" id="43151.W5JMT1"/>
<evidence type="ECO:0000256" key="7">
    <source>
        <dbReference type="ARBA" id="ARBA00023125"/>
    </source>
</evidence>
<reference evidence="13" key="4">
    <citation type="submission" date="2015-06" db="UniProtKB">
        <authorList>
            <consortium name="EnsemblMetazoa"/>
        </authorList>
    </citation>
    <scope>IDENTIFICATION</scope>
</reference>
<dbReference type="SUPFAM" id="SSF57667">
    <property type="entry name" value="beta-beta-alpha zinc fingers"/>
    <property type="match status" value="4"/>
</dbReference>
<dbReference type="AlphaFoldDB" id="W5JMT1"/>
<comment type="subcellular location">
    <subcellularLocation>
        <location evidence="1">Nucleus</location>
    </subcellularLocation>
</comment>
<proteinExistence type="predicted"/>
<evidence type="ECO:0000256" key="3">
    <source>
        <dbReference type="ARBA" id="ARBA00022737"/>
    </source>
</evidence>